<evidence type="ECO:0000313" key="1">
    <source>
        <dbReference type="EMBL" id="KAF2022846.1"/>
    </source>
</evidence>
<keyword evidence="2" id="KW-1185">Reference proteome</keyword>
<dbReference type="Proteomes" id="UP000799777">
    <property type="component" value="Unassembled WGS sequence"/>
</dbReference>
<comment type="caution">
    <text evidence="1">The sequence shown here is derived from an EMBL/GenBank/DDBJ whole genome shotgun (WGS) entry which is preliminary data.</text>
</comment>
<protein>
    <submittedName>
        <fullName evidence="1">Uncharacterized protein</fullName>
    </submittedName>
</protein>
<dbReference type="AlphaFoldDB" id="A0A9P4LE42"/>
<sequence>MIYHICDDKSDDYTQQVSTQAACKGHELEKHFPRHHYINLENHVINSKWDLACQDDEEEVRYYKWLSVHQQTLIMLEEYLQDKLKLYKVDVVRGYLMQLWPFLPMHLSGCGVSADGQLHHVNYMTQSTSIEDRNSIDKFLSNLCQKIPQETLKERITLEWSNQDFAEKHLQAFRLALFKRLLLQTPLVCWLAIFVPEISTTPNHATKLRTSCLVELVVTDKRWQIITFQNSYGGYETLYLWEQLLRSQRISFEQRDIICGRKRVLKLPMRTGLSDLPNELLWQIVRFIPDEHIMPFAPTRKAHLNISAEILLERENTTATTLIKASYALRWVIRLSDVGEAGRLIQNVLTRIRAQILRTPDSGQGFLMLALLKVLRNLPLRNLDRLFDSIVPIGRACVVQALRDQRLLLARSYLKVLKMTSLVKYSRVALTLSKCRLCCDDEFDVGFDVTARCIAIATMGSFGLDHTPLKELLGQATYEGPNLEKWFPLDHYEHVEGYAIRTSSAWERAYLSEKDWHWSPKYRDEERLRYNEWLNVHKHTLSALQRYLQSKLDFNEVDQVYGSLVRLWLFLPMHLSESAVCAEQQKHHVKCMTDHTTIEERRAIDNFLSLLCTRVPQQTLRRHINLTWGDIPVSSRSTLGREFRVVLFKRLLLQTPLMFWPAILVPSMSSDVNNRDMLTSSAEIARADEDPPELYIECKNMNGGYEVLNLWEKLLQTPQISFAYDDVRGGRTYEITQTTVTTWIESHDILS</sequence>
<gene>
    <name evidence="1" type="ORF">EK21DRAFT_95393</name>
</gene>
<dbReference type="EMBL" id="ML978423">
    <property type="protein sequence ID" value="KAF2022846.1"/>
    <property type="molecule type" value="Genomic_DNA"/>
</dbReference>
<accession>A0A9P4LE42</accession>
<evidence type="ECO:0000313" key="2">
    <source>
        <dbReference type="Proteomes" id="UP000799777"/>
    </source>
</evidence>
<name>A0A9P4LE42_9PLEO</name>
<proteinExistence type="predicted"/>
<organism evidence="1 2">
    <name type="scientific">Setomelanomma holmii</name>
    <dbReference type="NCBI Taxonomy" id="210430"/>
    <lineage>
        <taxon>Eukaryota</taxon>
        <taxon>Fungi</taxon>
        <taxon>Dikarya</taxon>
        <taxon>Ascomycota</taxon>
        <taxon>Pezizomycotina</taxon>
        <taxon>Dothideomycetes</taxon>
        <taxon>Pleosporomycetidae</taxon>
        <taxon>Pleosporales</taxon>
        <taxon>Pleosporineae</taxon>
        <taxon>Phaeosphaeriaceae</taxon>
        <taxon>Setomelanomma</taxon>
    </lineage>
</organism>
<reference evidence="1" key="1">
    <citation type="journal article" date="2020" name="Stud. Mycol.">
        <title>101 Dothideomycetes genomes: a test case for predicting lifestyles and emergence of pathogens.</title>
        <authorList>
            <person name="Haridas S."/>
            <person name="Albert R."/>
            <person name="Binder M."/>
            <person name="Bloem J."/>
            <person name="Labutti K."/>
            <person name="Salamov A."/>
            <person name="Andreopoulos B."/>
            <person name="Baker S."/>
            <person name="Barry K."/>
            <person name="Bills G."/>
            <person name="Bluhm B."/>
            <person name="Cannon C."/>
            <person name="Castanera R."/>
            <person name="Culley D."/>
            <person name="Daum C."/>
            <person name="Ezra D."/>
            <person name="Gonzalez J."/>
            <person name="Henrissat B."/>
            <person name="Kuo A."/>
            <person name="Liang C."/>
            <person name="Lipzen A."/>
            <person name="Lutzoni F."/>
            <person name="Magnuson J."/>
            <person name="Mondo S."/>
            <person name="Nolan M."/>
            <person name="Ohm R."/>
            <person name="Pangilinan J."/>
            <person name="Park H.-J."/>
            <person name="Ramirez L."/>
            <person name="Alfaro M."/>
            <person name="Sun H."/>
            <person name="Tritt A."/>
            <person name="Yoshinaga Y."/>
            <person name="Zwiers L.-H."/>
            <person name="Turgeon B."/>
            <person name="Goodwin S."/>
            <person name="Spatafora J."/>
            <person name="Crous P."/>
            <person name="Grigoriev I."/>
        </authorList>
    </citation>
    <scope>NUCLEOTIDE SEQUENCE</scope>
    <source>
        <strain evidence="1">CBS 110217</strain>
    </source>
</reference>
<dbReference type="OrthoDB" id="3695542at2759"/>